<dbReference type="STRING" id="655827.E9EFV7"/>
<protein>
    <submittedName>
        <fullName evidence="2">Histidine acid phosphatase family protein</fullName>
    </submittedName>
</protein>
<feature type="signal peptide" evidence="1">
    <location>
        <begin position="1"/>
        <end position="26"/>
    </location>
</feature>
<accession>E9EFV7</accession>
<dbReference type="OrthoDB" id="10262962at2759"/>
<dbReference type="SUPFAM" id="SSF53254">
    <property type="entry name" value="Phosphoglycerate mutase-like"/>
    <property type="match status" value="1"/>
</dbReference>
<dbReference type="HOGENOM" id="CLU_030126_0_0_1"/>
<dbReference type="AlphaFoldDB" id="E9EFV7"/>
<evidence type="ECO:0000256" key="1">
    <source>
        <dbReference type="SAM" id="SignalP"/>
    </source>
</evidence>
<feature type="chain" id="PRO_5003239199" evidence="1">
    <location>
        <begin position="27"/>
        <end position="480"/>
    </location>
</feature>
<dbReference type="InterPro" id="IPR050645">
    <property type="entry name" value="Histidine_acid_phosphatase"/>
</dbReference>
<proteinExistence type="predicted"/>
<dbReference type="EMBL" id="GL698586">
    <property type="protein sequence ID" value="EFY85190.1"/>
    <property type="molecule type" value="Genomic_DNA"/>
</dbReference>
<keyword evidence="1" id="KW-0732">Signal</keyword>
<evidence type="ECO:0000313" key="3">
    <source>
        <dbReference type="Proteomes" id="UP000002499"/>
    </source>
</evidence>
<dbReference type="Gene3D" id="3.40.50.1240">
    <property type="entry name" value="Phosphoglycerate mutase-like"/>
    <property type="match status" value="1"/>
</dbReference>
<dbReference type="eggNOG" id="ENOG502RA4W">
    <property type="taxonomic scope" value="Eukaryota"/>
</dbReference>
<dbReference type="GeneID" id="19253066"/>
<dbReference type="PANTHER" id="PTHR11567">
    <property type="entry name" value="ACID PHOSPHATASE-RELATED"/>
    <property type="match status" value="1"/>
</dbReference>
<dbReference type="GO" id="GO:0016791">
    <property type="term" value="F:phosphatase activity"/>
    <property type="evidence" value="ECO:0007669"/>
    <property type="project" value="TreeGrafter"/>
</dbReference>
<dbReference type="PANTHER" id="PTHR11567:SF195">
    <property type="entry name" value="ACID PHOSPHATASE, PUTATIVE (AFU_ORTHOLOGUE AFUA_3G14570)-RELATED"/>
    <property type="match status" value="1"/>
</dbReference>
<keyword evidence="3" id="KW-1185">Reference proteome</keyword>
<gene>
    <name evidence="2" type="ORF">MAC_08755</name>
</gene>
<dbReference type="Proteomes" id="UP000002499">
    <property type="component" value="Unassembled WGS sequence"/>
</dbReference>
<dbReference type="InParanoid" id="E9EFV7"/>
<dbReference type="InterPro" id="IPR029033">
    <property type="entry name" value="His_PPase_superfam"/>
</dbReference>
<reference evidence="2 3" key="1">
    <citation type="journal article" date="2011" name="PLoS Genet.">
        <title>Genome sequencing and comparative transcriptomics of the model entomopathogenic fungi Metarhizium anisopliae and M. acridum.</title>
        <authorList>
            <person name="Gao Q."/>
            <person name="Jin K."/>
            <person name="Ying S.H."/>
            <person name="Zhang Y."/>
            <person name="Xiao G."/>
            <person name="Shang Y."/>
            <person name="Duan Z."/>
            <person name="Hu X."/>
            <person name="Xie X.Q."/>
            <person name="Zhou G."/>
            <person name="Peng G."/>
            <person name="Luo Z."/>
            <person name="Huang W."/>
            <person name="Wang B."/>
            <person name="Fang W."/>
            <person name="Wang S."/>
            <person name="Zhong Y."/>
            <person name="Ma L.J."/>
            <person name="St Leger R.J."/>
            <person name="Zhao G.P."/>
            <person name="Pei Y."/>
            <person name="Feng M.G."/>
            <person name="Xia Y."/>
            <person name="Wang C."/>
        </authorList>
    </citation>
    <scope>NUCLEOTIDE SEQUENCE [LARGE SCALE GENOMIC DNA]</scope>
    <source>
        <strain evidence="2 3">CQMa 102</strain>
    </source>
</reference>
<dbReference type="OMA" id="RHNIAHD"/>
<dbReference type="KEGG" id="maw:19253066"/>
<name>E9EFV7_METAQ</name>
<evidence type="ECO:0000313" key="2">
    <source>
        <dbReference type="EMBL" id="EFY85190.1"/>
    </source>
</evidence>
<sequence length="480" mass="53283">MGRHMPSAGIMIPLVVATSALPGTRAIDTSWHAPAKTQLNNLTSALDSNGVYDFIFNSSNTPDHEYGVYNWCNMPHVRPTEYVVADEAYELQYVELIHRHHKRTPYASNAFPVESYQWNCDDAHLFLYGEPLQGKQSSPVFRKGYISRMNPFVPPGWIGSCNFPQITSDGLSDSWQHGTDLYAVYHDLLGFLPSRNSDYRSSVRYRVTNNVITSQVAGMVISGMWSTNDPYPLIVEAPGVDSLEPQYSCNSADTLFNSIKSSQNPDWKKHLEASAALFSSLDGISGVPSSDGGFHSSFDHYYDNLSARQCHAKPLPCKLVDGQNSTRCISQNLANAVYRMGNWEYSQIYRDHPSSLPASVASLGVWIGELTSHLRDVMGGSSDIRYFHNIAHDGSLSRLLSVLQIDEMVWPGMGAEVVFELYKRKDHGSNPSPTASVVAPGCHNDNCFRMLWSISTCVSLLLYIQHDNNDGSSSFANSLV</sequence>
<organism evidence="3">
    <name type="scientific">Metarhizium acridum (strain CQMa 102)</name>
    <dbReference type="NCBI Taxonomy" id="655827"/>
    <lineage>
        <taxon>Eukaryota</taxon>
        <taxon>Fungi</taxon>
        <taxon>Dikarya</taxon>
        <taxon>Ascomycota</taxon>
        <taxon>Pezizomycotina</taxon>
        <taxon>Sordariomycetes</taxon>
        <taxon>Hypocreomycetidae</taxon>
        <taxon>Hypocreales</taxon>
        <taxon>Clavicipitaceae</taxon>
        <taxon>Metarhizium</taxon>
    </lineage>
</organism>